<keyword evidence="2" id="KW-1185">Reference proteome</keyword>
<reference evidence="1 2" key="1">
    <citation type="journal article" date="2021" name="bioRxiv">
        <title>Chromosome-scale and haplotype-resolved genome assembly of a tetraploid potato cultivar.</title>
        <authorList>
            <person name="Sun H."/>
            <person name="Jiao W.-B."/>
            <person name="Krause K."/>
            <person name="Campoy J.A."/>
            <person name="Goel M."/>
            <person name="Folz-Donahue K."/>
            <person name="Kukat C."/>
            <person name="Huettel B."/>
            <person name="Schneeberger K."/>
        </authorList>
    </citation>
    <scope>NUCLEOTIDE SEQUENCE [LARGE SCALE GENOMIC DNA]</scope>
    <source>
        <strain evidence="1">SolTubOtavaFocal</strain>
        <tissue evidence="1">Leaves</tissue>
    </source>
</reference>
<sequence length="106" mass="12092">MTKLAYGASFRHEYERFKIVGGLEKPLKSQVGLGSLRVISHVGLGSLMVTSRVTSHVGLEILRVGKRVECVNGRVDIRMRFESTDVAYQYMLFYKYYSFAMPHDIV</sequence>
<evidence type="ECO:0000313" key="1">
    <source>
        <dbReference type="EMBL" id="KAH0758027.1"/>
    </source>
</evidence>
<comment type="caution">
    <text evidence="1">The sequence shown here is derived from an EMBL/GenBank/DDBJ whole genome shotgun (WGS) entry which is preliminary data.</text>
</comment>
<organism evidence="1 2">
    <name type="scientific">Solanum tuberosum</name>
    <name type="common">Potato</name>
    <dbReference type="NCBI Taxonomy" id="4113"/>
    <lineage>
        <taxon>Eukaryota</taxon>
        <taxon>Viridiplantae</taxon>
        <taxon>Streptophyta</taxon>
        <taxon>Embryophyta</taxon>
        <taxon>Tracheophyta</taxon>
        <taxon>Spermatophyta</taxon>
        <taxon>Magnoliopsida</taxon>
        <taxon>eudicotyledons</taxon>
        <taxon>Gunneridae</taxon>
        <taxon>Pentapetalae</taxon>
        <taxon>asterids</taxon>
        <taxon>lamiids</taxon>
        <taxon>Solanales</taxon>
        <taxon>Solanaceae</taxon>
        <taxon>Solanoideae</taxon>
        <taxon>Solaneae</taxon>
        <taxon>Solanum</taxon>
    </lineage>
</organism>
<proteinExistence type="predicted"/>
<protein>
    <recommendedName>
        <fullName evidence="3">PilZ domain-containing protein</fullName>
    </recommendedName>
</protein>
<gene>
    <name evidence="1" type="ORF">KY290_021520</name>
</gene>
<dbReference type="EMBL" id="JAIVGD010000015">
    <property type="protein sequence ID" value="KAH0758027.1"/>
    <property type="molecule type" value="Genomic_DNA"/>
</dbReference>
<evidence type="ECO:0008006" key="3">
    <source>
        <dbReference type="Google" id="ProtNLM"/>
    </source>
</evidence>
<evidence type="ECO:0000313" key="2">
    <source>
        <dbReference type="Proteomes" id="UP000826656"/>
    </source>
</evidence>
<dbReference type="Proteomes" id="UP000826656">
    <property type="component" value="Unassembled WGS sequence"/>
</dbReference>
<accession>A0ABQ7V1U1</accession>
<name>A0ABQ7V1U1_SOLTU</name>